<dbReference type="Proteomes" id="UP001163823">
    <property type="component" value="Chromosome 4"/>
</dbReference>
<dbReference type="KEGG" id="qsa:O6P43_009485"/>
<comment type="caution">
    <text evidence="1">The sequence shown here is derived from an EMBL/GenBank/DDBJ whole genome shotgun (WGS) entry which is preliminary data.</text>
</comment>
<accession>A0AAD7VDC8</accession>
<protein>
    <submittedName>
        <fullName evidence="1">DUF761 domain-containing protein</fullName>
    </submittedName>
</protein>
<organism evidence="1 2">
    <name type="scientific">Quillaja saponaria</name>
    <name type="common">Soap bark tree</name>
    <dbReference type="NCBI Taxonomy" id="32244"/>
    <lineage>
        <taxon>Eukaryota</taxon>
        <taxon>Viridiplantae</taxon>
        <taxon>Streptophyta</taxon>
        <taxon>Embryophyta</taxon>
        <taxon>Tracheophyta</taxon>
        <taxon>Spermatophyta</taxon>
        <taxon>Magnoliopsida</taxon>
        <taxon>eudicotyledons</taxon>
        <taxon>Gunneridae</taxon>
        <taxon>Pentapetalae</taxon>
        <taxon>rosids</taxon>
        <taxon>fabids</taxon>
        <taxon>Fabales</taxon>
        <taxon>Quillajaceae</taxon>
        <taxon>Quillaja</taxon>
    </lineage>
</organism>
<dbReference type="PANTHER" id="PTHR33450">
    <property type="entry name" value="EMB|CAB67623.1-RELATED"/>
    <property type="match status" value="1"/>
</dbReference>
<keyword evidence="2" id="KW-1185">Reference proteome</keyword>
<gene>
    <name evidence="1" type="ORF">O6P43_009485</name>
</gene>
<evidence type="ECO:0000313" key="1">
    <source>
        <dbReference type="EMBL" id="KAJ7971455.1"/>
    </source>
</evidence>
<dbReference type="EMBL" id="JARAOO010000004">
    <property type="protein sequence ID" value="KAJ7971455.1"/>
    <property type="molecule type" value="Genomic_DNA"/>
</dbReference>
<dbReference type="PANTHER" id="PTHR33450:SF4">
    <property type="entry name" value="OS04G0665666 PROTEIN"/>
    <property type="match status" value="1"/>
</dbReference>
<sequence>MFSPSHLKTLHPLQVFSVKSSPSSTLSSMKIKTLIHTVIVSHVCRIIRALSKFKSIIIEIVKENQPIHYLIQTQKKNSNKHKKVFFGSFRLHYNWASSSHVMPVAAPVYDGLPATHLYYDSTWNTIIPADDHGDQDGELSRYLQWLEDQKLRGKAANGFCL</sequence>
<dbReference type="AlphaFoldDB" id="A0AAD7VDC8"/>
<reference evidence="1" key="1">
    <citation type="journal article" date="2023" name="Science">
        <title>Elucidation of the pathway for biosynthesis of saponin adjuvants from the soapbark tree.</title>
        <authorList>
            <person name="Reed J."/>
            <person name="Orme A."/>
            <person name="El-Demerdash A."/>
            <person name="Owen C."/>
            <person name="Martin L.B.B."/>
            <person name="Misra R.C."/>
            <person name="Kikuchi S."/>
            <person name="Rejzek M."/>
            <person name="Martin A.C."/>
            <person name="Harkess A."/>
            <person name="Leebens-Mack J."/>
            <person name="Louveau T."/>
            <person name="Stephenson M.J."/>
            <person name="Osbourn A."/>
        </authorList>
    </citation>
    <scope>NUCLEOTIDE SEQUENCE</scope>
    <source>
        <strain evidence="1">S10</strain>
    </source>
</reference>
<evidence type="ECO:0000313" key="2">
    <source>
        <dbReference type="Proteomes" id="UP001163823"/>
    </source>
</evidence>
<name>A0AAD7VDC8_QUISA</name>
<proteinExistence type="predicted"/>